<feature type="region of interest" description="Disordered" evidence="1">
    <location>
        <begin position="1"/>
        <end position="44"/>
    </location>
</feature>
<organism evidence="2 3">
    <name type="scientific">Rhodotorula graminis (strain WP1)</name>
    <dbReference type="NCBI Taxonomy" id="578459"/>
    <lineage>
        <taxon>Eukaryota</taxon>
        <taxon>Fungi</taxon>
        <taxon>Dikarya</taxon>
        <taxon>Basidiomycota</taxon>
        <taxon>Pucciniomycotina</taxon>
        <taxon>Microbotryomycetes</taxon>
        <taxon>Sporidiobolales</taxon>
        <taxon>Sporidiobolaceae</taxon>
        <taxon>Rhodotorula</taxon>
    </lineage>
</organism>
<sequence>MDALERVRRKRCASAVRGEPGRPEPASATSGASMSPDRSLPHGARRRARLALVVAVGVHA</sequence>
<dbReference type="AlphaFoldDB" id="A0A0P9EME9"/>
<dbReference type="GeneID" id="28979157"/>
<keyword evidence="3" id="KW-1185">Reference proteome</keyword>
<evidence type="ECO:0000256" key="1">
    <source>
        <dbReference type="SAM" id="MobiDB-lite"/>
    </source>
</evidence>
<reference evidence="2 3" key="1">
    <citation type="journal article" date="2015" name="Front. Microbiol.">
        <title>Genome sequence of the plant growth promoting endophytic yeast Rhodotorula graminis WP1.</title>
        <authorList>
            <person name="Firrincieli A."/>
            <person name="Otillar R."/>
            <person name="Salamov A."/>
            <person name="Schmutz J."/>
            <person name="Khan Z."/>
            <person name="Redman R.S."/>
            <person name="Fleck N.D."/>
            <person name="Lindquist E."/>
            <person name="Grigoriev I.V."/>
            <person name="Doty S.L."/>
        </authorList>
    </citation>
    <scope>NUCLEOTIDE SEQUENCE [LARGE SCALE GENOMIC DNA]</scope>
    <source>
        <strain evidence="2 3">WP1</strain>
    </source>
</reference>
<proteinExistence type="predicted"/>
<accession>A0A0P9EME9</accession>
<name>A0A0P9EME9_RHOGW</name>
<evidence type="ECO:0000313" key="3">
    <source>
        <dbReference type="Proteomes" id="UP000053890"/>
    </source>
</evidence>
<gene>
    <name evidence="2" type="ORF">RHOBADRAFT_65452</name>
</gene>
<dbReference type="Proteomes" id="UP000053890">
    <property type="component" value="Unassembled WGS sequence"/>
</dbReference>
<protein>
    <submittedName>
        <fullName evidence="2">Uncharacterized protein</fullName>
    </submittedName>
</protein>
<dbReference type="RefSeq" id="XP_018269007.1">
    <property type="nucleotide sequence ID" value="XM_018418710.1"/>
</dbReference>
<evidence type="ECO:0000313" key="2">
    <source>
        <dbReference type="EMBL" id="KPV72958.1"/>
    </source>
</evidence>
<dbReference type="EMBL" id="KQ474084">
    <property type="protein sequence ID" value="KPV72958.1"/>
    <property type="molecule type" value="Genomic_DNA"/>
</dbReference>